<evidence type="ECO:0000313" key="4">
    <source>
        <dbReference type="Proteomes" id="UP000598996"/>
    </source>
</evidence>
<dbReference type="GO" id="GO:0032259">
    <property type="term" value="P:methylation"/>
    <property type="evidence" value="ECO:0007669"/>
    <property type="project" value="UniProtKB-KW"/>
</dbReference>
<dbReference type="SUPFAM" id="SSF53335">
    <property type="entry name" value="S-adenosyl-L-methionine-dependent methyltransferases"/>
    <property type="match status" value="1"/>
</dbReference>
<evidence type="ECO:0000256" key="1">
    <source>
        <dbReference type="ARBA" id="ARBA00022603"/>
    </source>
</evidence>
<sequence>MPTPHRERRIAESFGVDAARYDRSRPRYPDALIERIVSRSPGRSVLDVGIGTGILARQLRAAGCEVLGVEPDPRMAAYARGEGFEVDEGRFEDWSPGGRVFDAVVAGQTWHWVDPSAGAVATASVLRPGGRVALLWNAAEPVGAVGAGFADVFERLMPGSPLAGVRGVSAAVGYGALLDRADEGLRASGGFGAVERWSDEWSRVYTRDEWLDQLPTQGLFTRMPAGQLAEVLGAIGAVVDAVGGSFRMHFTTLTTTAVRRFQV</sequence>
<dbReference type="Pfam" id="PF13489">
    <property type="entry name" value="Methyltransf_23"/>
    <property type="match status" value="1"/>
</dbReference>
<name>A0ABS1VGG0_9ACTN</name>
<dbReference type="PANTHER" id="PTHR44942:SF4">
    <property type="entry name" value="METHYLTRANSFERASE TYPE 11 DOMAIN-CONTAINING PROTEIN"/>
    <property type="match status" value="1"/>
</dbReference>
<keyword evidence="2" id="KW-0808">Transferase</keyword>
<dbReference type="CDD" id="cd02440">
    <property type="entry name" value="AdoMet_MTases"/>
    <property type="match status" value="1"/>
</dbReference>
<accession>A0ABS1VGG0</accession>
<dbReference type="InterPro" id="IPR029063">
    <property type="entry name" value="SAM-dependent_MTases_sf"/>
</dbReference>
<organism evidence="3 4">
    <name type="scientific">Paractinoplanes lichenicola</name>
    <dbReference type="NCBI Taxonomy" id="2802976"/>
    <lineage>
        <taxon>Bacteria</taxon>
        <taxon>Bacillati</taxon>
        <taxon>Actinomycetota</taxon>
        <taxon>Actinomycetes</taxon>
        <taxon>Micromonosporales</taxon>
        <taxon>Micromonosporaceae</taxon>
        <taxon>Paractinoplanes</taxon>
    </lineage>
</organism>
<evidence type="ECO:0000256" key="2">
    <source>
        <dbReference type="ARBA" id="ARBA00022679"/>
    </source>
</evidence>
<dbReference type="Proteomes" id="UP000598996">
    <property type="component" value="Unassembled WGS sequence"/>
</dbReference>
<dbReference type="RefSeq" id="WP_202990179.1">
    <property type="nucleotide sequence ID" value="NZ_JAENHO010000002.1"/>
</dbReference>
<evidence type="ECO:0000313" key="3">
    <source>
        <dbReference type="EMBL" id="MBL7253795.1"/>
    </source>
</evidence>
<gene>
    <name evidence="3" type="ORF">JKJ07_05655</name>
</gene>
<dbReference type="PANTHER" id="PTHR44942">
    <property type="entry name" value="METHYLTRANSF_11 DOMAIN-CONTAINING PROTEIN"/>
    <property type="match status" value="1"/>
</dbReference>
<reference evidence="3 4" key="1">
    <citation type="submission" date="2021-01" db="EMBL/GenBank/DDBJ databases">
        <title>Actinoplanes sp. nov. LDG1-01 isolated from lichen.</title>
        <authorList>
            <person name="Saeng-In P."/>
            <person name="Phongsopitanun W."/>
            <person name="Kanchanasin P."/>
            <person name="Yuki M."/>
            <person name="Kudo T."/>
            <person name="Ohkuma M."/>
            <person name="Tanasupawat S."/>
        </authorList>
    </citation>
    <scope>NUCLEOTIDE SEQUENCE [LARGE SCALE GENOMIC DNA]</scope>
    <source>
        <strain evidence="3 4">LDG1-01</strain>
    </source>
</reference>
<dbReference type="EMBL" id="JAENHO010000002">
    <property type="protein sequence ID" value="MBL7253795.1"/>
    <property type="molecule type" value="Genomic_DNA"/>
</dbReference>
<protein>
    <submittedName>
        <fullName evidence="3">Class I SAM-dependent methyltransferase</fullName>
    </submittedName>
</protein>
<dbReference type="GO" id="GO:0008168">
    <property type="term" value="F:methyltransferase activity"/>
    <property type="evidence" value="ECO:0007669"/>
    <property type="project" value="UniProtKB-KW"/>
</dbReference>
<proteinExistence type="predicted"/>
<dbReference type="InterPro" id="IPR051052">
    <property type="entry name" value="Diverse_substrate_MTase"/>
</dbReference>
<keyword evidence="4" id="KW-1185">Reference proteome</keyword>
<dbReference type="Gene3D" id="3.40.50.150">
    <property type="entry name" value="Vaccinia Virus protein VP39"/>
    <property type="match status" value="1"/>
</dbReference>
<keyword evidence="1 3" id="KW-0489">Methyltransferase</keyword>
<comment type="caution">
    <text evidence="3">The sequence shown here is derived from an EMBL/GenBank/DDBJ whole genome shotgun (WGS) entry which is preliminary data.</text>
</comment>